<evidence type="ECO:0000256" key="2">
    <source>
        <dbReference type="ARBA" id="ARBA00023172"/>
    </source>
</evidence>
<feature type="transmembrane region" description="Helical" evidence="4">
    <location>
        <begin position="6"/>
        <end position="24"/>
    </location>
</feature>
<dbReference type="PANTHER" id="PTHR30563:SF0">
    <property type="entry name" value="DNA RECOMBINATION PROTEIN RMUC"/>
    <property type="match status" value="1"/>
</dbReference>
<evidence type="ECO:0008006" key="6">
    <source>
        <dbReference type="Google" id="ProtNLM"/>
    </source>
</evidence>
<proteinExistence type="predicted"/>
<organism evidence="5">
    <name type="scientific">marine metagenome</name>
    <dbReference type="NCBI Taxonomy" id="408172"/>
    <lineage>
        <taxon>unclassified sequences</taxon>
        <taxon>metagenomes</taxon>
        <taxon>ecological metagenomes</taxon>
    </lineage>
</organism>
<dbReference type="InterPro" id="IPR003798">
    <property type="entry name" value="DNA_recombination_RmuC"/>
</dbReference>
<name>A0A382B5B0_9ZZZZ</name>
<dbReference type="Pfam" id="PF02646">
    <property type="entry name" value="RmuC"/>
    <property type="match status" value="1"/>
</dbReference>
<evidence type="ECO:0000256" key="1">
    <source>
        <dbReference type="ARBA" id="ARBA00023054"/>
    </source>
</evidence>
<feature type="non-terminal residue" evidence="5">
    <location>
        <position position="1"/>
    </location>
</feature>
<evidence type="ECO:0000313" key="5">
    <source>
        <dbReference type="EMBL" id="SVB08462.1"/>
    </source>
</evidence>
<gene>
    <name evidence="5" type="ORF">METZ01_LOCUS161316</name>
</gene>
<keyword evidence="1 3" id="KW-0175">Coiled coil</keyword>
<dbReference type="AlphaFoldDB" id="A0A382B5B0"/>
<reference evidence="5" key="1">
    <citation type="submission" date="2018-05" db="EMBL/GenBank/DDBJ databases">
        <authorList>
            <person name="Lanie J.A."/>
            <person name="Ng W.-L."/>
            <person name="Kazmierczak K.M."/>
            <person name="Andrzejewski T.M."/>
            <person name="Davidsen T.M."/>
            <person name="Wayne K.J."/>
            <person name="Tettelin H."/>
            <person name="Glass J.I."/>
            <person name="Rusch D."/>
            <person name="Podicherti R."/>
            <person name="Tsui H.-C.T."/>
            <person name="Winkler M.E."/>
        </authorList>
    </citation>
    <scope>NUCLEOTIDE SEQUENCE</scope>
</reference>
<accession>A0A382B5B0</accession>
<feature type="coiled-coil region" evidence="3">
    <location>
        <begin position="60"/>
        <end position="87"/>
    </location>
</feature>
<evidence type="ECO:0000256" key="3">
    <source>
        <dbReference type="SAM" id="Coils"/>
    </source>
</evidence>
<keyword evidence="4" id="KW-1133">Transmembrane helix</keyword>
<keyword evidence="4" id="KW-0812">Transmembrane</keyword>
<feature type="coiled-coil region" evidence="3">
    <location>
        <begin position="335"/>
        <end position="362"/>
    </location>
</feature>
<dbReference type="PANTHER" id="PTHR30563">
    <property type="entry name" value="DNA RECOMBINATION PROTEIN RMUC"/>
    <property type="match status" value="1"/>
</dbReference>
<sequence>VDLVEYALLLGLAVLIAIALATYFRKDEFDLRSIKDLQVEIKEKLVERDALDFQSLETAKKSSEEKTKIMREELKTLKKLVEEEKEQRGKAYTSITENIRQLHEEYKGLQTSSTNLVAALKDSTMRGNWGEVQLQRVLELSNMVKHVDFDLQKTIEAEDGSMQRPDAIVNLPGGKQLVIDSKAPGKLLEAYKSENEDDKEEYMKQFADDVWETVKLLGKKKYWDSLEDKSGNKLSPDFVIMFMPGEHMLQIALFHRPALWEEAVERKVILASPYILLALLRSISYSWQQEERSRNTDKILQVSDEVVKRVEVLMKHLGGVEKGMKNSLNSWNDAIKSYESRLLKSREKLQDLKGEASDLKRIETIDDSPKKLK</sequence>
<keyword evidence="2" id="KW-0233">DNA recombination</keyword>
<evidence type="ECO:0000256" key="4">
    <source>
        <dbReference type="SAM" id="Phobius"/>
    </source>
</evidence>
<keyword evidence="4" id="KW-0472">Membrane</keyword>
<dbReference type="EMBL" id="UINC01028088">
    <property type="protein sequence ID" value="SVB08462.1"/>
    <property type="molecule type" value="Genomic_DNA"/>
</dbReference>
<dbReference type="GO" id="GO:0006310">
    <property type="term" value="P:DNA recombination"/>
    <property type="evidence" value="ECO:0007669"/>
    <property type="project" value="UniProtKB-KW"/>
</dbReference>
<protein>
    <recommendedName>
        <fullName evidence="6">DNA recombination protein RmuC</fullName>
    </recommendedName>
</protein>